<gene>
    <name evidence="1" type="ORF">N5K24_20810</name>
</gene>
<comment type="caution">
    <text evidence="1">The sequence shown here is derived from an EMBL/GenBank/DDBJ whole genome shotgun (WGS) entry which is preliminary data.</text>
</comment>
<evidence type="ECO:0000313" key="1">
    <source>
        <dbReference type="EMBL" id="MDH2052857.1"/>
    </source>
</evidence>
<reference evidence="1" key="1">
    <citation type="submission" date="2022-09" db="EMBL/GenBank/DDBJ databases">
        <title>Intensive care unit water sources are persistently colonized with multi-drug resistant bacteria and are the site of extensive horizontal gene transfer of antibiotic resistance genes.</title>
        <authorList>
            <person name="Diorio-Toth L."/>
        </authorList>
    </citation>
    <scope>NUCLEOTIDE SEQUENCE</scope>
    <source>
        <strain evidence="1">GD03676</strain>
    </source>
</reference>
<sequence>MKLIKAIRGVKAGDIYPSDFQAGEECPEELLAAARELGALEEDSADENEKQELFAKLEAEGIKHGKRWGLEKLRAALAEGKKD</sequence>
<accession>A0AA42WFB0</accession>
<dbReference type="RefSeq" id="WP_280028347.1">
    <property type="nucleotide sequence ID" value="NZ_JAOCKG010000009.1"/>
</dbReference>
<dbReference type="Proteomes" id="UP001161276">
    <property type="component" value="Unassembled WGS sequence"/>
</dbReference>
<proteinExistence type="predicted"/>
<protein>
    <submittedName>
        <fullName evidence="1">Uncharacterized protein</fullName>
    </submittedName>
</protein>
<name>A0AA42WFB0_9BURK</name>
<dbReference type="AlphaFoldDB" id="A0AA42WFB0"/>
<evidence type="ECO:0000313" key="2">
    <source>
        <dbReference type="Proteomes" id="UP001161276"/>
    </source>
</evidence>
<dbReference type="EMBL" id="JAOCKG010000009">
    <property type="protein sequence ID" value="MDH2052857.1"/>
    <property type="molecule type" value="Genomic_DNA"/>
</dbReference>
<organism evidence="1 2">
    <name type="scientific">Achromobacter marplatensis</name>
    <dbReference type="NCBI Taxonomy" id="470868"/>
    <lineage>
        <taxon>Bacteria</taxon>
        <taxon>Pseudomonadati</taxon>
        <taxon>Pseudomonadota</taxon>
        <taxon>Betaproteobacteria</taxon>
        <taxon>Burkholderiales</taxon>
        <taxon>Alcaligenaceae</taxon>
        <taxon>Achromobacter</taxon>
    </lineage>
</organism>